<organism evidence="6 7">
    <name type="scientific">Vicia faba</name>
    <name type="common">Broad bean</name>
    <name type="synonym">Faba vulgaris</name>
    <dbReference type="NCBI Taxonomy" id="3906"/>
    <lineage>
        <taxon>Eukaryota</taxon>
        <taxon>Viridiplantae</taxon>
        <taxon>Streptophyta</taxon>
        <taxon>Embryophyta</taxon>
        <taxon>Tracheophyta</taxon>
        <taxon>Spermatophyta</taxon>
        <taxon>Magnoliopsida</taxon>
        <taxon>eudicotyledons</taxon>
        <taxon>Gunneridae</taxon>
        <taxon>Pentapetalae</taxon>
        <taxon>rosids</taxon>
        <taxon>fabids</taxon>
        <taxon>Fabales</taxon>
        <taxon>Fabaceae</taxon>
        <taxon>Papilionoideae</taxon>
        <taxon>50 kb inversion clade</taxon>
        <taxon>NPAAA clade</taxon>
        <taxon>Hologalegina</taxon>
        <taxon>IRL clade</taxon>
        <taxon>Fabeae</taxon>
        <taxon>Vicia</taxon>
    </lineage>
</organism>
<feature type="chain" id="PRO_5043404400" description="Palmitoyl-protein thioesterase 1" evidence="5">
    <location>
        <begin position="25"/>
        <end position="313"/>
    </location>
</feature>
<dbReference type="Proteomes" id="UP001157006">
    <property type="component" value="Chromosome 1S"/>
</dbReference>
<dbReference type="GO" id="GO:0016790">
    <property type="term" value="F:thiolester hydrolase activity"/>
    <property type="evidence" value="ECO:0007669"/>
    <property type="project" value="TreeGrafter"/>
</dbReference>
<dbReference type="EMBL" id="OX451735">
    <property type="protein sequence ID" value="CAI8591744.1"/>
    <property type="molecule type" value="Genomic_DNA"/>
</dbReference>
<keyword evidence="3" id="KW-1015">Disulfide bond</keyword>
<dbReference type="GO" id="GO:0098599">
    <property type="term" value="F:palmitoyl hydrolase activity"/>
    <property type="evidence" value="ECO:0007669"/>
    <property type="project" value="InterPro"/>
</dbReference>
<name>A0AAV0Z4M4_VICFA</name>
<keyword evidence="7" id="KW-1185">Reference proteome</keyword>
<dbReference type="InterPro" id="IPR002472">
    <property type="entry name" value="Palm_thioest"/>
</dbReference>
<dbReference type="InterPro" id="IPR029058">
    <property type="entry name" value="AB_hydrolase_fold"/>
</dbReference>
<dbReference type="Pfam" id="PF02089">
    <property type="entry name" value="Palm_thioest"/>
    <property type="match status" value="1"/>
</dbReference>
<dbReference type="PANTHER" id="PTHR11247">
    <property type="entry name" value="PALMITOYL-PROTEIN THIOESTERASE/DOLICHYLDIPHOSPHATASE 1"/>
    <property type="match status" value="1"/>
</dbReference>
<evidence type="ECO:0000313" key="6">
    <source>
        <dbReference type="EMBL" id="CAI8591744.1"/>
    </source>
</evidence>
<evidence type="ECO:0000313" key="7">
    <source>
        <dbReference type="Proteomes" id="UP001157006"/>
    </source>
</evidence>
<dbReference type="SUPFAM" id="SSF53474">
    <property type="entry name" value="alpha/beta-Hydrolases"/>
    <property type="match status" value="1"/>
</dbReference>
<evidence type="ECO:0000256" key="2">
    <source>
        <dbReference type="ARBA" id="ARBA00022801"/>
    </source>
</evidence>
<sequence>MRNQGEGVVVFVLLFLGSIALTQSLPFIVLHGIGDQCKNGGVTNFVKLLSDWSGSRGYCIEIGNGMWTSWTKPLIKQTAIACEKVKKMSDLKQGYNIVGLSQGNVIGRGLIEFCDGGPPVKNFISLGGPHAGTASIPLCGSENVCTLIDSVIKFGVYSSLVQNSLAPSGYVKMPIDIAGYLKGCKFLPKLNNEITNKRNSTYRQRFSSLENLVLIMFDHDTILIPKETAWFGFYPDGALHSVLQPQQTKLYTDDWIGLRALDEAGKVKFLNVSGDHLDISRKDMKTYIVPYLKDNSYVVPYLKDQMQQSFQSY</sequence>
<evidence type="ECO:0000256" key="1">
    <source>
        <dbReference type="ARBA" id="ARBA00022729"/>
    </source>
</evidence>
<keyword evidence="4" id="KW-0325">Glycoprotein</keyword>
<dbReference type="PRINTS" id="PR00414">
    <property type="entry name" value="PPTHIESTRASE"/>
</dbReference>
<evidence type="ECO:0000256" key="5">
    <source>
        <dbReference type="SAM" id="SignalP"/>
    </source>
</evidence>
<dbReference type="AlphaFoldDB" id="A0AAV0Z4M4"/>
<accession>A0AAV0Z4M4</accession>
<keyword evidence="1 5" id="KW-0732">Signal</keyword>
<reference evidence="6 7" key="1">
    <citation type="submission" date="2023-01" db="EMBL/GenBank/DDBJ databases">
        <authorList>
            <person name="Kreplak J."/>
        </authorList>
    </citation>
    <scope>NUCLEOTIDE SEQUENCE [LARGE SCALE GENOMIC DNA]</scope>
</reference>
<dbReference type="PANTHER" id="PTHR11247:SF79">
    <property type="entry name" value="ALPHA_BETA-HYDROLASES SUPERFAMILY PROTEIN"/>
    <property type="match status" value="1"/>
</dbReference>
<evidence type="ECO:0000256" key="4">
    <source>
        <dbReference type="ARBA" id="ARBA00023180"/>
    </source>
</evidence>
<gene>
    <name evidence="6" type="ORF">VFH_I005440</name>
</gene>
<keyword evidence="2" id="KW-0378">Hydrolase</keyword>
<proteinExistence type="predicted"/>
<dbReference type="Gene3D" id="3.40.50.1820">
    <property type="entry name" value="alpha/beta hydrolase"/>
    <property type="match status" value="1"/>
</dbReference>
<feature type="signal peptide" evidence="5">
    <location>
        <begin position="1"/>
        <end position="24"/>
    </location>
</feature>
<protein>
    <recommendedName>
        <fullName evidence="8">Palmitoyl-protein thioesterase 1</fullName>
    </recommendedName>
</protein>
<evidence type="ECO:0000256" key="3">
    <source>
        <dbReference type="ARBA" id="ARBA00023157"/>
    </source>
</evidence>
<evidence type="ECO:0008006" key="8">
    <source>
        <dbReference type="Google" id="ProtNLM"/>
    </source>
</evidence>